<evidence type="ECO:0000256" key="7">
    <source>
        <dbReference type="SAM" id="MobiDB-lite"/>
    </source>
</evidence>
<feature type="domain" description="CWF21" evidence="8">
    <location>
        <begin position="57"/>
        <end position="102"/>
    </location>
</feature>
<evidence type="ECO:0000256" key="2">
    <source>
        <dbReference type="ARBA" id="ARBA00005954"/>
    </source>
</evidence>
<feature type="compositionally biased region" description="Basic and acidic residues" evidence="7">
    <location>
        <begin position="190"/>
        <end position="224"/>
    </location>
</feature>
<dbReference type="PANTHER" id="PTHR36562:SF5">
    <property type="entry name" value="SERINE_ARGININE REPETITIVE MATRIX 2"/>
    <property type="match status" value="1"/>
</dbReference>
<dbReference type="GO" id="GO:0005681">
    <property type="term" value="C:spliceosomal complex"/>
    <property type="evidence" value="ECO:0007669"/>
    <property type="project" value="UniProtKB-KW"/>
</dbReference>
<evidence type="ECO:0000313" key="9">
    <source>
        <dbReference type="EMBL" id="CAF0819764.1"/>
    </source>
</evidence>
<dbReference type="GO" id="GO:0006397">
    <property type="term" value="P:mRNA processing"/>
    <property type="evidence" value="ECO:0007669"/>
    <property type="project" value="UniProtKB-KW"/>
</dbReference>
<dbReference type="InterPro" id="IPR051372">
    <property type="entry name" value="CWC21"/>
</dbReference>
<feature type="compositionally biased region" description="Basic residues" evidence="7">
    <location>
        <begin position="259"/>
        <end position="269"/>
    </location>
</feature>
<evidence type="ECO:0000313" key="10">
    <source>
        <dbReference type="Proteomes" id="UP000663828"/>
    </source>
</evidence>
<dbReference type="EMBL" id="CAJNOR010000153">
    <property type="protein sequence ID" value="CAF0819764.1"/>
    <property type="molecule type" value="Genomic_DNA"/>
</dbReference>
<evidence type="ECO:0000256" key="1">
    <source>
        <dbReference type="ARBA" id="ARBA00004123"/>
    </source>
</evidence>
<organism evidence="9 10">
    <name type="scientific">Adineta ricciae</name>
    <name type="common">Rotifer</name>
    <dbReference type="NCBI Taxonomy" id="249248"/>
    <lineage>
        <taxon>Eukaryota</taxon>
        <taxon>Metazoa</taxon>
        <taxon>Spiralia</taxon>
        <taxon>Gnathifera</taxon>
        <taxon>Rotifera</taxon>
        <taxon>Eurotatoria</taxon>
        <taxon>Bdelloidea</taxon>
        <taxon>Adinetida</taxon>
        <taxon>Adinetidae</taxon>
        <taxon>Adineta</taxon>
    </lineage>
</organism>
<evidence type="ECO:0000259" key="8">
    <source>
        <dbReference type="SMART" id="SM01115"/>
    </source>
</evidence>
<feature type="compositionally biased region" description="Acidic residues" evidence="7">
    <location>
        <begin position="177"/>
        <end position="186"/>
    </location>
</feature>
<dbReference type="Pfam" id="PF08312">
    <property type="entry name" value="cwf21"/>
    <property type="match status" value="1"/>
</dbReference>
<keyword evidence="3" id="KW-0507">mRNA processing</keyword>
<dbReference type="Proteomes" id="UP000663828">
    <property type="component" value="Unassembled WGS sequence"/>
</dbReference>
<feature type="compositionally biased region" description="Basic and acidic residues" evidence="7">
    <location>
        <begin position="237"/>
        <end position="258"/>
    </location>
</feature>
<evidence type="ECO:0000256" key="6">
    <source>
        <dbReference type="ARBA" id="ARBA00023242"/>
    </source>
</evidence>
<protein>
    <recommendedName>
        <fullName evidence="8">CWF21 domain-containing protein</fullName>
    </recommendedName>
</protein>
<comment type="caution">
    <text evidence="9">The sequence shown here is derived from an EMBL/GenBank/DDBJ whole genome shotgun (WGS) entry which is preliminary data.</text>
</comment>
<dbReference type="AlphaFoldDB" id="A0A813U1Y1"/>
<feature type="compositionally biased region" description="Basic residues" evidence="7">
    <location>
        <begin position="225"/>
        <end position="236"/>
    </location>
</feature>
<dbReference type="GO" id="GO:0008380">
    <property type="term" value="P:RNA splicing"/>
    <property type="evidence" value="ECO:0007669"/>
    <property type="project" value="UniProtKB-KW"/>
</dbReference>
<keyword evidence="4" id="KW-0747">Spliceosome</keyword>
<dbReference type="SMART" id="SM01115">
    <property type="entry name" value="cwf21"/>
    <property type="match status" value="1"/>
</dbReference>
<evidence type="ECO:0000256" key="4">
    <source>
        <dbReference type="ARBA" id="ARBA00022728"/>
    </source>
</evidence>
<feature type="region of interest" description="Disordered" evidence="7">
    <location>
        <begin position="176"/>
        <end position="269"/>
    </location>
</feature>
<reference evidence="9" key="1">
    <citation type="submission" date="2021-02" db="EMBL/GenBank/DDBJ databases">
        <authorList>
            <person name="Nowell W R."/>
        </authorList>
    </citation>
    <scope>NUCLEOTIDE SEQUENCE</scope>
</reference>
<gene>
    <name evidence="9" type="ORF">XAT740_LOCUS3900</name>
</gene>
<keyword evidence="10" id="KW-1185">Reference proteome</keyword>
<proteinExistence type="inferred from homology"/>
<evidence type="ECO:0000256" key="3">
    <source>
        <dbReference type="ARBA" id="ARBA00022664"/>
    </source>
</evidence>
<evidence type="ECO:0000256" key="5">
    <source>
        <dbReference type="ARBA" id="ARBA00023187"/>
    </source>
</evidence>
<name>A0A813U1Y1_ADIRI</name>
<dbReference type="InterPro" id="IPR013170">
    <property type="entry name" value="mRNA_splic_Cwf21_dom"/>
</dbReference>
<keyword evidence="5" id="KW-0508">mRNA splicing</keyword>
<keyword evidence="6" id="KW-0539">Nucleus</keyword>
<comment type="subcellular location">
    <subcellularLocation>
        <location evidence="1">Nucleus</location>
    </subcellularLocation>
</comment>
<comment type="similarity">
    <text evidence="2">Belongs to the CWC21 family.</text>
</comment>
<sequence>MYNGIGIQTARGTGTNGYVQRNLSFVPTKRERVEYVKDVELKKLETLIEKKGNAEILEHERKRRIEVKCMEMRDMMLNNGYDEQVTNEKVQKFRDMLVEREGLYDKTDIDYDEFGRPLSKETHQMAHANDEKNRRLREAFGIVEFDKKKIAEQKIKEAKELERRKVELANKQYAIVQEDEEEEDNEPPVVEDKQPTKSDKEKKDRHKSREEKKRKTSPEPTKERSSHKHSKKHRRDHSRDKEESRHRRDRSDDKEESRRRRHRERSSSD</sequence>
<dbReference type="PANTHER" id="PTHR36562">
    <property type="entry name" value="SERINE/ARGININE REPETITIVE MATRIX 2"/>
    <property type="match status" value="1"/>
</dbReference>
<accession>A0A813U1Y1</accession>